<dbReference type="PANTHER" id="PTHR43400">
    <property type="entry name" value="FUMARATE REDUCTASE"/>
    <property type="match status" value="1"/>
</dbReference>
<evidence type="ECO:0000313" key="7">
    <source>
        <dbReference type="Proteomes" id="UP000478463"/>
    </source>
</evidence>
<name>A0A6L7IQH5_9ACTN</name>
<proteinExistence type="predicted"/>
<keyword evidence="3" id="KW-0274">FAD</keyword>
<sequence>MGEERMVLSRRHLLMGMGVGAATMMAGLAGCSAAEPKGSAAGGQEGAPSVLKEATETVEADVVVVGSGIAGMSAAITAAEEGARVVQLEKQSILGGGSNFAEGVFGMGSDLQKEAGVTGDLADLLAIEMEFQKYKVDYTLWKGVLDGAEENLLWLIDQGVEFVGLNEAVYGNLRTQHLYKDHRGANMIAKLEESARAAGVETRLSTPAKHLIVENGAVVGVQAESGKDVVDVMAKAVILATGSSGSNWEMFDEHTSRSSKHYMWCGAQGIEGDGIKMAMEAGMGACYRLMAPIVGTTVEPLGLTSQLAALGACNPIALWVNQDGVRYMDEGQVRKVITAPNALDTQIVSYSIVDQDLFDTLVEHGDPNVGWGFYVPRGTALSEAPAELERELERGTDTIFKADSLAQLAEQLSIDPVVLQSTVDEYNGVVDAQVDAIHRKDPKYLTHKVSTPPFYAFHVVGSNVNMFGGIHVNSECEVIREDGSTIEGLYAAGLECGGFQGETYGISIPSSCQGIGLSTGRRSAKNAARRARS</sequence>
<keyword evidence="4" id="KW-0560">Oxidoreductase</keyword>
<dbReference type="Gene3D" id="3.90.700.10">
    <property type="entry name" value="Succinate dehydrogenase/fumarate reductase flavoprotein, catalytic domain"/>
    <property type="match status" value="1"/>
</dbReference>
<gene>
    <name evidence="6" type="ORF">GS424_008835</name>
</gene>
<dbReference type="PROSITE" id="PS51318">
    <property type="entry name" value="TAT"/>
    <property type="match status" value="1"/>
</dbReference>
<dbReference type="AlphaFoldDB" id="A0A6L7IQH5"/>
<dbReference type="PROSITE" id="PS51257">
    <property type="entry name" value="PROKAR_LIPOPROTEIN"/>
    <property type="match status" value="1"/>
</dbReference>
<dbReference type="RefSeq" id="WP_160941505.1">
    <property type="nucleotide sequence ID" value="NZ_CP063310.1"/>
</dbReference>
<dbReference type="InterPro" id="IPR006311">
    <property type="entry name" value="TAT_signal"/>
</dbReference>
<reference evidence="6 7" key="1">
    <citation type="submission" date="2020-10" db="EMBL/GenBank/DDBJ databases">
        <title>Eggerthella sp. nov., isolated from human feces.</title>
        <authorList>
            <person name="Yajun G."/>
        </authorList>
    </citation>
    <scope>NUCLEOTIDE SEQUENCE [LARGE SCALE GENOMIC DNA]</scope>
    <source>
        <strain evidence="6 7">HF-1101</strain>
    </source>
</reference>
<protein>
    <submittedName>
        <fullName evidence="6">FAD-dependent oxidoreductase</fullName>
    </submittedName>
</protein>
<evidence type="ECO:0000256" key="4">
    <source>
        <dbReference type="ARBA" id="ARBA00023002"/>
    </source>
</evidence>
<dbReference type="InterPro" id="IPR036188">
    <property type="entry name" value="FAD/NAD-bd_sf"/>
</dbReference>
<accession>A0A6L7IQH5</accession>
<evidence type="ECO:0000256" key="2">
    <source>
        <dbReference type="ARBA" id="ARBA00022630"/>
    </source>
</evidence>
<dbReference type="GO" id="GO:0033765">
    <property type="term" value="F:steroid dehydrogenase activity, acting on the CH-CH group of donors"/>
    <property type="evidence" value="ECO:0007669"/>
    <property type="project" value="UniProtKB-ARBA"/>
</dbReference>
<dbReference type="InterPro" id="IPR050315">
    <property type="entry name" value="FAD-oxidoreductase_2"/>
</dbReference>
<comment type="cofactor">
    <cofactor evidence="1">
        <name>FAD</name>
        <dbReference type="ChEBI" id="CHEBI:57692"/>
    </cofactor>
</comment>
<dbReference type="EMBL" id="CP063310">
    <property type="protein sequence ID" value="QOS66678.1"/>
    <property type="molecule type" value="Genomic_DNA"/>
</dbReference>
<keyword evidence="2" id="KW-0285">Flavoprotein</keyword>
<evidence type="ECO:0000259" key="5">
    <source>
        <dbReference type="Pfam" id="PF00890"/>
    </source>
</evidence>
<dbReference type="Gene3D" id="3.50.50.60">
    <property type="entry name" value="FAD/NAD(P)-binding domain"/>
    <property type="match status" value="1"/>
</dbReference>
<evidence type="ECO:0000313" key="6">
    <source>
        <dbReference type="EMBL" id="QOS66678.1"/>
    </source>
</evidence>
<dbReference type="InterPro" id="IPR003953">
    <property type="entry name" value="FAD-dep_OxRdtase_2_FAD-bd"/>
</dbReference>
<dbReference type="Proteomes" id="UP000478463">
    <property type="component" value="Chromosome"/>
</dbReference>
<feature type="domain" description="FAD-dependent oxidoreductase 2 FAD-binding" evidence="5">
    <location>
        <begin position="61"/>
        <end position="501"/>
    </location>
</feature>
<dbReference type="InterPro" id="IPR027477">
    <property type="entry name" value="Succ_DH/fumarate_Rdtase_cat_sf"/>
</dbReference>
<evidence type="ECO:0000256" key="1">
    <source>
        <dbReference type="ARBA" id="ARBA00001974"/>
    </source>
</evidence>
<dbReference type="Pfam" id="PF00890">
    <property type="entry name" value="FAD_binding_2"/>
    <property type="match status" value="1"/>
</dbReference>
<dbReference type="PANTHER" id="PTHR43400:SF7">
    <property type="entry name" value="FAD-DEPENDENT OXIDOREDUCTASE 2 FAD BINDING DOMAIN-CONTAINING PROTEIN"/>
    <property type="match status" value="1"/>
</dbReference>
<dbReference type="KEGG" id="egd:GS424_008835"/>
<organism evidence="6 7">
    <name type="scientific">Eggerthella guodeyinii</name>
    <dbReference type="NCBI Taxonomy" id="2690837"/>
    <lineage>
        <taxon>Bacteria</taxon>
        <taxon>Bacillati</taxon>
        <taxon>Actinomycetota</taxon>
        <taxon>Coriobacteriia</taxon>
        <taxon>Eggerthellales</taxon>
        <taxon>Eggerthellaceae</taxon>
        <taxon>Eggerthella</taxon>
    </lineage>
</organism>
<dbReference type="SUPFAM" id="SSF56425">
    <property type="entry name" value="Succinate dehydrogenase/fumarate reductase flavoprotein, catalytic domain"/>
    <property type="match status" value="1"/>
</dbReference>
<dbReference type="SUPFAM" id="SSF51905">
    <property type="entry name" value="FAD/NAD(P)-binding domain"/>
    <property type="match status" value="1"/>
</dbReference>
<evidence type="ECO:0000256" key="3">
    <source>
        <dbReference type="ARBA" id="ARBA00022827"/>
    </source>
</evidence>